<dbReference type="InterPro" id="IPR004526">
    <property type="entry name" value="Glu-tRNA-synth_arc/euk"/>
</dbReference>
<dbReference type="GO" id="GO:0005524">
    <property type="term" value="F:ATP binding"/>
    <property type="evidence" value="ECO:0007669"/>
    <property type="project" value="UniProtKB-KW"/>
</dbReference>
<dbReference type="InterPro" id="IPR036282">
    <property type="entry name" value="Glutathione-S-Trfase_C_sf"/>
</dbReference>
<evidence type="ECO:0000256" key="8">
    <source>
        <dbReference type="ARBA" id="ARBA00022917"/>
    </source>
</evidence>
<keyword evidence="18" id="KW-1185">Reference proteome</keyword>
<dbReference type="GeneID" id="85305810"/>
<dbReference type="GO" id="GO:0004818">
    <property type="term" value="F:glutamate-tRNA ligase activity"/>
    <property type="evidence" value="ECO:0007669"/>
    <property type="project" value="UniProtKB-EC"/>
</dbReference>
<dbReference type="PANTHER" id="PTHR43097">
    <property type="entry name" value="GLUTAMINE-TRNA LIGASE"/>
    <property type="match status" value="1"/>
</dbReference>
<dbReference type="Gene3D" id="3.40.50.620">
    <property type="entry name" value="HUPs"/>
    <property type="match status" value="1"/>
</dbReference>
<keyword evidence="9 12" id="KW-0030">Aminoacyl-tRNA synthetase</keyword>
<evidence type="ECO:0000256" key="9">
    <source>
        <dbReference type="ARBA" id="ARBA00023146"/>
    </source>
</evidence>
<dbReference type="GO" id="GO:0017102">
    <property type="term" value="C:methionyl glutamyl tRNA synthetase complex"/>
    <property type="evidence" value="ECO:0007669"/>
    <property type="project" value="TreeGrafter"/>
</dbReference>
<dbReference type="EMBL" id="MU839022">
    <property type="protein sequence ID" value="KAK1764061.1"/>
    <property type="molecule type" value="Genomic_DNA"/>
</dbReference>
<dbReference type="AlphaFoldDB" id="A0AAJ0BXV6"/>
<comment type="similarity">
    <text evidence="2">Belongs to the class-I aminoacyl-tRNA synthetase family. Glutamate--tRNA ligase type 2 subfamily.</text>
</comment>
<dbReference type="InterPro" id="IPR000924">
    <property type="entry name" value="Glu/Gln-tRNA-synth"/>
</dbReference>
<reference evidence="17" key="1">
    <citation type="submission" date="2023-06" db="EMBL/GenBank/DDBJ databases">
        <title>Genome-scale phylogeny and comparative genomics of the fungal order Sordariales.</title>
        <authorList>
            <consortium name="Lawrence Berkeley National Laboratory"/>
            <person name="Hensen N."/>
            <person name="Bonometti L."/>
            <person name="Westerberg I."/>
            <person name="Brannstrom I.O."/>
            <person name="Guillou S."/>
            <person name="Cros-Aarteil S."/>
            <person name="Calhoun S."/>
            <person name="Haridas S."/>
            <person name="Kuo A."/>
            <person name="Mondo S."/>
            <person name="Pangilinan J."/>
            <person name="Riley R."/>
            <person name="Labutti K."/>
            <person name="Andreopoulos B."/>
            <person name="Lipzen A."/>
            <person name="Chen C."/>
            <person name="Yanf M."/>
            <person name="Daum C."/>
            <person name="Ng V."/>
            <person name="Clum A."/>
            <person name="Steindorff A."/>
            <person name="Ohm R."/>
            <person name="Martin F."/>
            <person name="Silar P."/>
            <person name="Natvig D."/>
            <person name="Lalanne C."/>
            <person name="Gautier V."/>
            <person name="Ament-Velasquez S.L."/>
            <person name="Kruys A."/>
            <person name="Hutchinson M.I."/>
            <person name="Powell A.J."/>
            <person name="Barry K."/>
            <person name="Miller A.N."/>
            <person name="Grigoriev I.V."/>
            <person name="Debuchy R."/>
            <person name="Gladieux P."/>
            <person name="Thoren M.H."/>
            <person name="Johannesson H."/>
        </authorList>
    </citation>
    <scope>NUCLEOTIDE SEQUENCE</scope>
    <source>
        <strain evidence="17">8032-3</strain>
    </source>
</reference>
<dbReference type="SUPFAM" id="SSF52374">
    <property type="entry name" value="Nucleotidylyl transferase"/>
    <property type="match status" value="1"/>
</dbReference>
<feature type="region of interest" description="Disordered" evidence="13">
    <location>
        <begin position="211"/>
        <end position="241"/>
    </location>
</feature>
<evidence type="ECO:0000256" key="5">
    <source>
        <dbReference type="ARBA" id="ARBA00022598"/>
    </source>
</evidence>
<dbReference type="Gene3D" id="1.20.1050.10">
    <property type="match status" value="1"/>
</dbReference>
<dbReference type="Pfam" id="PF00749">
    <property type="entry name" value="tRNA-synt_1c"/>
    <property type="match status" value="1"/>
</dbReference>
<proteinExistence type="inferred from homology"/>
<dbReference type="SUPFAM" id="SSF50715">
    <property type="entry name" value="Ribosomal protein L25-like"/>
    <property type="match status" value="1"/>
</dbReference>
<feature type="domain" description="tRNA synthetases class I (E and Q) anti-codon binding" evidence="16">
    <location>
        <begin position="535"/>
        <end position="609"/>
    </location>
</feature>
<keyword evidence="7 12" id="KW-0067">ATP-binding</keyword>
<feature type="domain" description="Glutamyl/glutaminyl-tRNA synthetase class Ib catalytic" evidence="14">
    <location>
        <begin position="119"/>
        <end position="429"/>
    </location>
</feature>
<dbReference type="PRINTS" id="PR00987">
    <property type="entry name" value="TRNASYNTHGLU"/>
</dbReference>
<keyword evidence="8 12" id="KW-0648">Protein biosynthesis</keyword>
<evidence type="ECO:0000256" key="6">
    <source>
        <dbReference type="ARBA" id="ARBA00022741"/>
    </source>
</evidence>
<evidence type="ECO:0000256" key="2">
    <source>
        <dbReference type="ARBA" id="ARBA00008927"/>
    </source>
</evidence>
<evidence type="ECO:0000256" key="7">
    <source>
        <dbReference type="ARBA" id="ARBA00022840"/>
    </source>
</evidence>
<dbReference type="InterPro" id="IPR014729">
    <property type="entry name" value="Rossmann-like_a/b/a_fold"/>
</dbReference>
<evidence type="ECO:0000259" key="16">
    <source>
        <dbReference type="Pfam" id="PF20974"/>
    </source>
</evidence>
<keyword evidence="6 12" id="KW-0547">Nucleotide-binding</keyword>
<dbReference type="FunFam" id="3.90.800.10:FF:000001">
    <property type="entry name" value="Glutamine--tRNA ligase"/>
    <property type="match status" value="1"/>
</dbReference>
<dbReference type="SUPFAM" id="SSF47616">
    <property type="entry name" value="GST C-terminal domain-like"/>
    <property type="match status" value="1"/>
</dbReference>
<organism evidence="17 18">
    <name type="scientific">Phialemonium atrogriseum</name>
    <dbReference type="NCBI Taxonomy" id="1093897"/>
    <lineage>
        <taxon>Eukaryota</taxon>
        <taxon>Fungi</taxon>
        <taxon>Dikarya</taxon>
        <taxon>Ascomycota</taxon>
        <taxon>Pezizomycotina</taxon>
        <taxon>Sordariomycetes</taxon>
        <taxon>Sordariomycetidae</taxon>
        <taxon>Cephalothecales</taxon>
        <taxon>Cephalothecaceae</taxon>
        <taxon>Phialemonium</taxon>
    </lineage>
</organism>
<comment type="subcellular location">
    <subcellularLocation>
        <location evidence="1">Cytoplasm</location>
    </subcellularLocation>
</comment>
<evidence type="ECO:0000256" key="4">
    <source>
        <dbReference type="ARBA" id="ARBA00022490"/>
    </source>
</evidence>
<dbReference type="InterPro" id="IPR020058">
    <property type="entry name" value="Glu/Gln-tRNA-synth_Ib_cat-dom"/>
</dbReference>
<dbReference type="InterPro" id="IPR050132">
    <property type="entry name" value="Gln/Glu-tRNA_Ligase"/>
</dbReference>
<evidence type="ECO:0000256" key="3">
    <source>
        <dbReference type="ARBA" id="ARBA00012835"/>
    </source>
</evidence>
<feature type="compositionally biased region" description="Basic and acidic residues" evidence="13">
    <location>
        <begin position="211"/>
        <end position="239"/>
    </location>
</feature>
<dbReference type="InterPro" id="IPR001412">
    <property type="entry name" value="aa-tRNA-synth_I_CS"/>
</dbReference>
<keyword evidence="4" id="KW-0963">Cytoplasm</keyword>
<dbReference type="HAMAP" id="MF_02076">
    <property type="entry name" value="Glu_tRNA_synth_type2"/>
    <property type="match status" value="1"/>
</dbReference>
<accession>A0AAJ0BXV6</accession>
<sequence>MGSIDIEGLASQLSVSDYKTVEALLAQLDKFLTLRTYLSGYELGLSEKNTWATLLKNKVASGIIRKGGFPNVTRWFNYIEAAHPEIKEEVNKEAKAKRAAGGPQGANYDIGLKDTENGVVTRFPPEPSGYLHIGHAKAAYLNNYFAHEAFKGKLIVRFDDTNPSREKQEYEDSIVLDLESLGIKPDRVTHTSDYFQELYELGEQMIREGKAYADDTDPEVQKEDRKNRRPSSRRDRPPEESLAAFKEMKEGTEFGRKHCIRARITFDSNNGAMRDPVMYRFPNFGDKEPQPHHRTGWTWQIYPTYDFACPLVDSIEGVTHALRTTEYADRIEQYHWFIEALNLRKVNLWEYARLNFIRTFLSKRKLTKVVDTKRVDGWDDPRMPTIRGILRRGLTPAALHDFMLKQGPSRNVVTMDWTTLWAVNKKMLDPVVPRHVAIYKKDIVAATIAGGPETPYSEEKPKHVKNAALGTKSVTFGNKVYLNQADVATFKPDEEITLMGWGNAIVRQLNKSESAVTDAQLELHLEGDFKTTEKKVTWLAVEGSKLVEAELWEFSHLLTKDTLEKDDELDDFLAPVTSSMAEALCDANLAGLKENDFLQLERIGYFRVDKPVGQGPQGRAVLFKIPTGGKE</sequence>
<evidence type="ECO:0000256" key="10">
    <source>
        <dbReference type="ARBA" id="ARBA00030865"/>
    </source>
</evidence>
<dbReference type="PROSITE" id="PS00178">
    <property type="entry name" value="AA_TRNA_LIGASE_I"/>
    <property type="match status" value="1"/>
</dbReference>
<dbReference type="Pfam" id="PF03950">
    <property type="entry name" value="tRNA-synt_1c_C"/>
    <property type="match status" value="1"/>
</dbReference>
<evidence type="ECO:0000259" key="15">
    <source>
        <dbReference type="Pfam" id="PF03950"/>
    </source>
</evidence>
<keyword evidence="5 12" id="KW-0436">Ligase</keyword>
<dbReference type="FunFam" id="3.40.50.620:FF:000037">
    <property type="entry name" value="Glutamine--tRNA ligase cytoplasmic"/>
    <property type="match status" value="1"/>
</dbReference>
<evidence type="ECO:0000313" key="18">
    <source>
        <dbReference type="Proteomes" id="UP001244011"/>
    </source>
</evidence>
<evidence type="ECO:0000256" key="1">
    <source>
        <dbReference type="ARBA" id="ARBA00004496"/>
    </source>
</evidence>
<dbReference type="GO" id="GO:0005829">
    <property type="term" value="C:cytosol"/>
    <property type="evidence" value="ECO:0007669"/>
    <property type="project" value="TreeGrafter"/>
</dbReference>
<dbReference type="InterPro" id="IPR011035">
    <property type="entry name" value="Ribosomal_bL25/Gln-tRNA_synth"/>
</dbReference>
<comment type="caution">
    <text evidence="17">The sequence shown here is derived from an EMBL/GenBank/DDBJ whole genome shotgun (WGS) entry which is preliminary data.</text>
</comment>
<feature type="domain" description="Glutamyl/glutaminyl-tRNA synthetase class Ib anti-codon binding" evidence="15">
    <location>
        <begin position="433"/>
        <end position="522"/>
    </location>
</feature>
<evidence type="ECO:0000259" key="14">
    <source>
        <dbReference type="Pfam" id="PF00749"/>
    </source>
</evidence>
<evidence type="ECO:0000256" key="11">
    <source>
        <dbReference type="ARBA" id="ARBA00048351"/>
    </source>
</evidence>
<dbReference type="Gene3D" id="2.40.240.10">
    <property type="entry name" value="Ribosomal Protein L25, Chain P"/>
    <property type="match status" value="1"/>
</dbReference>
<dbReference type="GO" id="GO:0006424">
    <property type="term" value="P:glutamyl-tRNA aminoacylation"/>
    <property type="evidence" value="ECO:0007669"/>
    <property type="project" value="InterPro"/>
</dbReference>
<dbReference type="InterPro" id="IPR049437">
    <property type="entry name" value="tRNA-synt_1c_C2"/>
</dbReference>
<dbReference type="InterPro" id="IPR020056">
    <property type="entry name" value="Rbsml_bL25/Gln-tRNA_synth_N"/>
</dbReference>
<evidence type="ECO:0000313" key="17">
    <source>
        <dbReference type="EMBL" id="KAK1764061.1"/>
    </source>
</evidence>
<name>A0AAJ0BXV6_9PEZI</name>
<dbReference type="NCBIfam" id="TIGR00463">
    <property type="entry name" value="gltX_arch"/>
    <property type="match status" value="1"/>
</dbReference>
<gene>
    <name evidence="17" type="ORF">QBC33DRAFT_204437</name>
</gene>
<evidence type="ECO:0000256" key="12">
    <source>
        <dbReference type="RuleBase" id="RU363037"/>
    </source>
</evidence>
<dbReference type="InterPro" id="IPR020059">
    <property type="entry name" value="Glu/Gln-tRNA-synth_Ib_codon-bd"/>
</dbReference>
<protein>
    <recommendedName>
        <fullName evidence="3">glutamate--tRNA ligase</fullName>
        <ecNumber evidence="3">6.1.1.17</ecNumber>
    </recommendedName>
    <alternativeName>
        <fullName evidence="10">Glutamyl-tRNA synthetase</fullName>
    </alternativeName>
</protein>
<evidence type="ECO:0000256" key="13">
    <source>
        <dbReference type="SAM" id="MobiDB-lite"/>
    </source>
</evidence>
<dbReference type="Proteomes" id="UP001244011">
    <property type="component" value="Unassembled WGS sequence"/>
</dbReference>
<dbReference type="RefSeq" id="XP_060280274.1">
    <property type="nucleotide sequence ID" value="XM_060422623.1"/>
</dbReference>
<comment type="catalytic activity">
    <reaction evidence="11">
        <text>tRNA(Glu) + L-glutamate + ATP = L-glutamyl-tRNA(Glu) + AMP + diphosphate</text>
        <dbReference type="Rhea" id="RHEA:23540"/>
        <dbReference type="Rhea" id="RHEA-COMP:9663"/>
        <dbReference type="Rhea" id="RHEA-COMP:9680"/>
        <dbReference type="ChEBI" id="CHEBI:29985"/>
        <dbReference type="ChEBI" id="CHEBI:30616"/>
        <dbReference type="ChEBI" id="CHEBI:33019"/>
        <dbReference type="ChEBI" id="CHEBI:78442"/>
        <dbReference type="ChEBI" id="CHEBI:78520"/>
        <dbReference type="ChEBI" id="CHEBI:456215"/>
        <dbReference type="EC" id="6.1.1.17"/>
    </reaction>
</comment>
<dbReference type="EC" id="6.1.1.17" evidence="3"/>
<dbReference type="PANTHER" id="PTHR43097:SF5">
    <property type="entry name" value="GLUTAMATE--TRNA LIGASE"/>
    <property type="match status" value="1"/>
</dbReference>
<dbReference type="Pfam" id="PF20974">
    <property type="entry name" value="tRNA-synt_1c_C2"/>
    <property type="match status" value="1"/>
</dbReference>